<dbReference type="Gene3D" id="1.10.10.60">
    <property type="entry name" value="Homeodomain-like"/>
    <property type="match status" value="2"/>
</dbReference>
<proteinExistence type="predicted"/>
<dbReference type="InterPro" id="IPR018060">
    <property type="entry name" value="HTH_AraC"/>
</dbReference>
<dbReference type="AlphaFoldDB" id="A0A4R6WNW0"/>
<dbReference type="Pfam" id="PF12833">
    <property type="entry name" value="HTH_18"/>
    <property type="match status" value="1"/>
</dbReference>
<evidence type="ECO:0000259" key="4">
    <source>
        <dbReference type="PROSITE" id="PS01124"/>
    </source>
</evidence>
<dbReference type="GO" id="GO:0003700">
    <property type="term" value="F:DNA-binding transcription factor activity"/>
    <property type="evidence" value="ECO:0007669"/>
    <property type="project" value="InterPro"/>
</dbReference>
<feature type="signal peptide" evidence="3">
    <location>
        <begin position="1"/>
        <end position="20"/>
    </location>
</feature>
<keyword evidence="2" id="KW-0472">Membrane</keyword>
<name>A0A4R6WNW0_9SPHI</name>
<keyword evidence="2" id="KW-0812">Transmembrane</keyword>
<evidence type="ECO:0000313" key="6">
    <source>
        <dbReference type="Proteomes" id="UP000295292"/>
    </source>
</evidence>
<feature type="chain" id="PRO_5020523530" evidence="3">
    <location>
        <begin position="21"/>
        <end position="541"/>
    </location>
</feature>
<reference evidence="5 6" key="1">
    <citation type="submission" date="2019-03" db="EMBL/GenBank/DDBJ databases">
        <title>Genomic Encyclopedia of Archaeal and Bacterial Type Strains, Phase II (KMG-II): from individual species to whole genera.</title>
        <authorList>
            <person name="Goeker M."/>
        </authorList>
    </citation>
    <scope>NUCLEOTIDE SEQUENCE [LARGE SCALE GENOMIC DNA]</scope>
    <source>
        <strain evidence="5 6">DSM 28353</strain>
    </source>
</reference>
<dbReference type="PANTHER" id="PTHR43280:SF2">
    <property type="entry name" value="HTH-TYPE TRANSCRIPTIONAL REGULATOR EXSA"/>
    <property type="match status" value="1"/>
</dbReference>
<keyword evidence="2" id="KW-1133">Transmembrane helix</keyword>
<feature type="transmembrane region" description="Helical" evidence="2">
    <location>
        <begin position="333"/>
        <end position="355"/>
    </location>
</feature>
<gene>
    <name evidence="5" type="ORF">CLV99_1539</name>
</gene>
<evidence type="ECO:0000256" key="2">
    <source>
        <dbReference type="SAM" id="Phobius"/>
    </source>
</evidence>
<evidence type="ECO:0000313" key="5">
    <source>
        <dbReference type="EMBL" id="TDQ80085.1"/>
    </source>
</evidence>
<dbReference type="EMBL" id="SNYV01000011">
    <property type="protein sequence ID" value="TDQ80085.1"/>
    <property type="molecule type" value="Genomic_DNA"/>
</dbReference>
<dbReference type="OrthoDB" id="5295174at2"/>
<organism evidence="5 6">
    <name type="scientific">Sphingobacterium yanglingense</name>
    <dbReference type="NCBI Taxonomy" id="1437280"/>
    <lineage>
        <taxon>Bacteria</taxon>
        <taxon>Pseudomonadati</taxon>
        <taxon>Bacteroidota</taxon>
        <taxon>Sphingobacteriia</taxon>
        <taxon>Sphingobacteriales</taxon>
        <taxon>Sphingobacteriaceae</taxon>
        <taxon>Sphingobacterium</taxon>
    </lineage>
</organism>
<dbReference type="Gene3D" id="1.25.40.10">
    <property type="entry name" value="Tetratricopeptide repeat domain"/>
    <property type="match status" value="1"/>
</dbReference>
<keyword evidence="6" id="KW-1185">Reference proteome</keyword>
<keyword evidence="3" id="KW-0732">Signal</keyword>
<keyword evidence="1 5" id="KW-0238">DNA-binding</keyword>
<evidence type="ECO:0000256" key="1">
    <source>
        <dbReference type="ARBA" id="ARBA00023125"/>
    </source>
</evidence>
<accession>A0A4R6WNW0</accession>
<evidence type="ECO:0000256" key="3">
    <source>
        <dbReference type="SAM" id="SignalP"/>
    </source>
</evidence>
<dbReference type="Proteomes" id="UP000295292">
    <property type="component" value="Unassembled WGS sequence"/>
</dbReference>
<dbReference type="InterPro" id="IPR011990">
    <property type="entry name" value="TPR-like_helical_dom_sf"/>
</dbReference>
<feature type="domain" description="HTH araC/xylS-type" evidence="4">
    <location>
        <begin position="427"/>
        <end position="531"/>
    </location>
</feature>
<dbReference type="RefSeq" id="WP_133583831.1">
    <property type="nucleotide sequence ID" value="NZ_SNYV01000011.1"/>
</dbReference>
<dbReference type="PROSITE" id="PS01124">
    <property type="entry name" value="HTH_ARAC_FAMILY_2"/>
    <property type="match status" value="1"/>
</dbReference>
<dbReference type="GO" id="GO:0043565">
    <property type="term" value="F:sequence-specific DNA binding"/>
    <property type="evidence" value="ECO:0007669"/>
    <property type="project" value="InterPro"/>
</dbReference>
<protein>
    <submittedName>
        <fullName evidence="5">AraC-like DNA-binding protein</fullName>
    </submittedName>
</protein>
<dbReference type="PANTHER" id="PTHR43280">
    <property type="entry name" value="ARAC-FAMILY TRANSCRIPTIONAL REGULATOR"/>
    <property type="match status" value="1"/>
</dbReference>
<dbReference type="SUPFAM" id="SSF48452">
    <property type="entry name" value="TPR-like"/>
    <property type="match status" value="1"/>
</dbReference>
<comment type="caution">
    <text evidence="5">The sequence shown here is derived from an EMBL/GenBank/DDBJ whole genome shotgun (WGS) entry which is preliminary data.</text>
</comment>
<dbReference type="SMART" id="SM00342">
    <property type="entry name" value="HTH_ARAC"/>
    <property type="match status" value="1"/>
</dbReference>
<sequence>MKLICCFLLGLTVLLSSVYGQGMTGGDSFHKRYVEVIVSLVATDIHAAHRAADSLYNVASTDEQKIKSLMLLAKIFENQGDIRTSIYNGMKADTIANSTMNFSWQSNTAGFLATAFRQIGLFGVSMGYLEKAARANESQDDKKMQNLTQVNILHERVFHSLEQGRYEEARQYAKKATTSIDMDGKENKGALLIKATNDQLMGVCEFHLGNFSEAGIFFNRSLDKIGEVESNLKPYIYRMQAEVALAENQIVKAKEYLDKITPYLTSGEVEELTMLTYTSWAKYYDKIGNLGKSAGHRVKASEIKAKRDKVAKQLSDEMIIRLHSTKQEYRIRYIYAIAGILFVLVATTFALLCIYRRKNMYKLRCTPAISRYVDAAGETVLGAESLKTGMSSPTVDIAKRIDEEGQSVALKVKDINISKDTERRLCEQLDKLDKEHFYLEKSITLNQLASNMGTNPRYVTYIIQRYRGKDFYEYIQNKRIEYIIDQLHKCPELLGYKLSYLADMCGFTSLSKFSTAFKLVTGTPPSAYVHFIKKELEDKSS</sequence>